<dbReference type="PANTHER" id="PTHR33376:SF4">
    <property type="entry name" value="SIALIC ACID-BINDING PERIPLASMIC PROTEIN SIAP"/>
    <property type="match status" value="1"/>
</dbReference>
<evidence type="ECO:0000256" key="1">
    <source>
        <dbReference type="ARBA" id="ARBA00022729"/>
    </source>
</evidence>
<dbReference type="HOGENOM" id="CLU_036176_1_1_5"/>
<dbReference type="EMBL" id="AATP01000002">
    <property type="protein sequence ID" value="EAU41629.1"/>
    <property type="molecule type" value="Genomic_DNA"/>
</dbReference>
<reference evidence="3 4" key="1">
    <citation type="journal article" date="2010" name="J. Bacteriol.">
        <title>Genome sequence of Fulvimarina pelagi HTCC2506T, a Mn(II)-oxidizing alphaproteobacterium possessing an aerobic anoxygenic photosynthetic gene cluster and Xanthorhodopsin.</title>
        <authorList>
            <person name="Kang I."/>
            <person name="Oh H.M."/>
            <person name="Lim S.I."/>
            <person name="Ferriera S."/>
            <person name="Giovannoni S.J."/>
            <person name="Cho J.C."/>
        </authorList>
    </citation>
    <scope>NUCLEOTIDE SEQUENCE [LARGE SCALE GENOMIC DNA]</scope>
    <source>
        <strain evidence="3 4">HTCC2506</strain>
    </source>
</reference>
<dbReference type="PANTHER" id="PTHR33376">
    <property type="match status" value="1"/>
</dbReference>
<dbReference type="Gene3D" id="3.40.190.170">
    <property type="entry name" value="Bacterial extracellular solute-binding protein, family 7"/>
    <property type="match status" value="1"/>
</dbReference>
<organism evidence="3 4">
    <name type="scientific">Fulvimarina pelagi HTCC2506</name>
    <dbReference type="NCBI Taxonomy" id="314231"/>
    <lineage>
        <taxon>Bacteria</taxon>
        <taxon>Pseudomonadati</taxon>
        <taxon>Pseudomonadota</taxon>
        <taxon>Alphaproteobacteria</taxon>
        <taxon>Hyphomicrobiales</taxon>
        <taxon>Aurantimonadaceae</taxon>
        <taxon>Fulvimarina</taxon>
    </lineage>
</organism>
<dbReference type="NCBIfam" id="NF037995">
    <property type="entry name" value="TRAP_S1"/>
    <property type="match status" value="1"/>
</dbReference>
<feature type="chain" id="PRO_5004172202" evidence="2">
    <location>
        <begin position="29"/>
        <end position="327"/>
    </location>
</feature>
<dbReference type="eggNOG" id="COG1638">
    <property type="taxonomic scope" value="Bacteria"/>
</dbReference>
<protein>
    <submittedName>
        <fullName evidence="3">C4-dicarboxylate transport system C4-dicarboxylate-binding protein</fullName>
    </submittedName>
</protein>
<keyword evidence="1 2" id="KW-0732">Signal</keyword>
<gene>
    <name evidence="3" type="ORF">FP2506_14389</name>
</gene>
<evidence type="ECO:0000256" key="2">
    <source>
        <dbReference type="SAM" id="SignalP"/>
    </source>
</evidence>
<dbReference type="InterPro" id="IPR038404">
    <property type="entry name" value="TRAP_DctP_sf"/>
</dbReference>
<dbReference type="Proteomes" id="UP000004310">
    <property type="component" value="Unassembled WGS sequence"/>
</dbReference>
<dbReference type="GO" id="GO:0055085">
    <property type="term" value="P:transmembrane transport"/>
    <property type="evidence" value="ECO:0007669"/>
    <property type="project" value="InterPro"/>
</dbReference>
<keyword evidence="4" id="KW-1185">Reference proteome</keyword>
<dbReference type="AlphaFoldDB" id="Q0G452"/>
<accession>Q0G452</accession>
<comment type="caution">
    <text evidence="3">The sequence shown here is derived from an EMBL/GenBank/DDBJ whole genome shotgun (WGS) entry which is preliminary data.</text>
</comment>
<evidence type="ECO:0000313" key="4">
    <source>
        <dbReference type="Proteomes" id="UP000004310"/>
    </source>
</evidence>
<feature type="signal peptide" evidence="2">
    <location>
        <begin position="1"/>
        <end position="28"/>
    </location>
</feature>
<dbReference type="InterPro" id="IPR018389">
    <property type="entry name" value="DctP_fam"/>
</dbReference>
<evidence type="ECO:0000313" key="3">
    <source>
        <dbReference type="EMBL" id="EAU41629.1"/>
    </source>
</evidence>
<proteinExistence type="predicted"/>
<dbReference type="Pfam" id="PF03480">
    <property type="entry name" value="DctP"/>
    <property type="match status" value="1"/>
</dbReference>
<sequence length="327" mass="36225">MGGPETMNHSKIAALAFTASVIAFPASAEDIAIALHVEPTHEMFQVGERLKQLIEERSNGEHTVTLLGTEVGGERDHLEGASFGEYQIALGGSMPMSLYAPQYAAADLPFTFDSSDEARQVYEGDTGEELRQAVIATGNLRLVGLSVRNPRNLTSKERVESPDDIQGVRMRVPEIAPWVQIWTEIGALPSPIAWPEVYTSLQTGVIDMQENPVDYIHSGKLFEVQSYVNKTEHVHSFFHWLMNEDFYQGLSEEDRELVQTAIDEAVAYGDELVTGNESKLYGELQAEGMEIVEPNVEAFRAKAEPAVKKIAEGFAPSIRDYVMSQFD</sequence>
<dbReference type="STRING" id="217511.GCA_001463845_03426"/>
<dbReference type="CDD" id="cd13603">
    <property type="entry name" value="PBP2_TRAP_Siap_TeaA_like"/>
    <property type="match status" value="1"/>
</dbReference>
<name>Q0G452_9HYPH</name>